<gene>
    <name evidence="2" type="ORF">PENSTE_c012G05000</name>
</gene>
<evidence type="ECO:0000313" key="2">
    <source>
        <dbReference type="EMBL" id="OQE21285.1"/>
    </source>
</evidence>
<sequence length="315" mass="35002">MDFSGTTIFIGGGSKGLGYELAALLLKAHAARIVIFARDQKQLNIARTSLEKLAQKDQLIETRSADLSDPKEIHDAFRAFPEPNYLFCVVGGATIELGYLIDKDPEHIRSCMNKNYFTAIFMAQAMLRIWVDGQKGSKGGSNGKPRSRHLVFTCSVAAFVGVPGYIAYTPTKCAVRGVADTLRQEVLRYNTAAVNYRIHCAFPGNFVTPSFIEEQKHKPELTKRIEGTDKAVHELVEKTPSPTEVANRILSGVARDEYALWHDFESSLLLGNMLGPTPKRGFGIVDSLLMVLAWLVWPFVRRQHDNLCQKDSIAS</sequence>
<dbReference type="STRING" id="303698.A0A1V6T4H9"/>
<dbReference type="PANTHER" id="PTHR43550">
    <property type="entry name" value="3-KETODIHYDROSPHINGOSINE REDUCTASE"/>
    <property type="match status" value="1"/>
</dbReference>
<proteinExistence type="predicted"/>
<reference evidence="3" key="1">
    <citation type="journal article" date="2017" name="Nat. Microbiol.">
        <title>Global analysis of biosynthetic gene clusters reveals vast potential of secondary metabolite production in Penicillium species.</title>
        <authorList>
            <person name="Nielsen J.C."/>
            <person name="Grijseels S."/>
            <person name="Prigent S."/>
            <person name="Ji B."/>
            <person name="Dainat J."/>
            <person name="Nielsen K.F."/>
            <person name="Frisvad J.C."/>
            <person name="Workman M."/>
            <person name="Nielsen J."/>
        </authorList>
    </citation>
    <scope>NUCLEOTIDE SEQUENCE [LARGE SCALE GENOMIC DNA]</scope>
    <source>
        <strain evidence="3">IBT 24891</strain>
    </source>
</reference>
<keyword evidence="3" id="KW-1185">Reference proteome</keyword>
<dbReference type="GO" id="GO:0047560">
    <property type="term" value="F:3-dehydrosphinganine reductase activity"/>
    <property type="evidence" value="ECO:0007669"/>
    <property type="project" value="TreeGrafter"/>
</dbReference>
<comment type="caution">
    <text evidence="2">The sequence shown here is derived from an EMBL/GenBank/DDBJ whole genome shotgun (WGS) entry which is preliminary data.</text>
</comment>
<dbReference type="GO" id="GO:0005789">
    <property type="term" value="C:endoplasmic reticulum membrane"/>
    <property type="evidence" value="ECO:0007669"/>
    <property type="project" value="TreeGrafter"/>
</dbReference>
<organism evidence="2 3">
    <name type="scientific">Penicillium steckii</name>
    <dbReference type="NCBI Taxonomy" id="303698"/>
    <lineage>
        <taxon>Eukaryota</taxon>
        <taxon>Fungi</taxon>
        <taxon>Dikarya</taxon>
        <taxon>Ascomycota</taxon>
        <taxon>Pezizomycotina</taxon>
        <taxon>Eurotiomycetes</taxon>
        <taxon>Eurotiomycetidae</taxon>
        <taxon>Eurotiales</taxon>
        <taxon>Aspergillaceae</taxon>
        <taxon>Penicillium</taxon>
    </lineage>
</organism>
<dbReference type="Gene3D" id="3.40.50.720">
    <property type="entry name" value="NAD(P)-binding Rossmann-like Domain"/>
    <property type="match status" value="1"/>
</dbReference>
<dbReference type="AlphaFoldDB" id="A0A1V6T4H9"/>
<dbReference type="EMBL" id="MLKD01000012">
    <property type="protein sequence ID" value="OQE21285.1"/>
    <property type="molecule type" value="Genomic_DNA"/>
</dbReference>
<dbReference type="InterPro" id="IPR036291">
    <property type="entry name" value="NAD(P)-bd_dom_sf"/>
</dbReference>
<feature type="transmembrane region" description="Helical" evidence="1">
    <location>
        <begin position="281"/>
        <end position="300"/>
    </location>
</feature>
<name>A0A1V6T4H9_9EURO</name>
<evidence type="ECO:0000256" key="1">
    <source>
        <dbReference type="SAM" id="Phobius"/>
    </source>
</evidence>
<dbReference type="InterPro" id="IPR002347">
    <property type="entry name" value="SDR_fam"/>
</dbReference>
<keyword evidence="1" id="KW-0812">Transmembrane</keyword>
<dbReference type="Proteomes" id="UP000191285">
    <property type="component" value="Unassembled WGS sequence"/>
</dbReference>
<keyword evidence="1" id="KW-0472">Membrane</keyword>
<dbReference type="Pfam" id="PF00106">
    <property type="entry name" value="adh_short"/>
    <property type="match status" value="1"/>
</dbReference>
<accession>A0A1V6T4H9</accession>
<dbReference type="GO" id="GO:0030148">
    <property type="term" value="P:sphingolipid biosynthetic process"/>
    <property type="evidence" value="ECO:0007669"/>
    <property type="project" value="TreeGrafter"/>
</dbReference>
<evidence type="ECO:0008006" key="4">
    <source>
        <dbReference type="Google" id="ProtNLM"/>
    </source>
</evidence>
<evidence type="ECO:0000313" key="3">
    <source>
        <dbReference type="Proteomes" id="UP000191285"/>
    </source>
</evidence>
<dbReference type="SUPFAM" id="SSF51735">
    <property type="entry name" value="NAD(P)-binding Rossmann-fold domains"/>
    <property type="match status" value="1"/>
</dbReference>
<protein>
    <recommendedName>
        <fullName evidence="4">Ketoreductase (KR) domain-containing protein</fullName>
    </recommendedName>
</protein>
<dbReference type="GO" id="GO:0006666">
    <property type="term" value="P:3-keto-sphinganine metabolic process"/>
    <property type="evidence" value="ECO:0007669"/>
    <property type="project" value="TreeGrafter"/>
</dbReference>
<dbReference type="OrthoDB" id="10267115at2759"/>
<keyword evidence="1" id="KW-1133">Transmembrane helix</keyword>
<dbReference type="PANTHER" id="PTHR43550:SF3">
    <property type="entry name" value="3-KETODIHYDROSPHINGOSINE REDUCTASE"/>
    <property type="match status" value="1"/>
</dbReference>